<proteinExistence type="predicted"/>
<dbReference type="SUPFAM" id="SSF47781">
    <property type="entry name" value="RuvA domain 2-like"/>
    <property type="match status" value="1"/>
</dbReference>
<keyword evidence="2" id="KW-1185">Reference proteome</keyword>
<reference evidence="1 2" key="1">
    <citation type="submission" date="2022-03" db="EMBL/GenBank/DDBJ databases">
        <authorList>
            <person name="Koch H."/>
        </authorList>
    </citation>
    <scope>NUCLEOTIDE SEQUENCE [LARGE SCALE GENOMIC DNA]</scope>
    <source>
        <strain evidence="1 2">G1</strain>
    </source>
</reference>
<organism evidence="1 2">
    <name type="scientific">Trichlorobacter ammonificans</name>
    <dbReference type="NCBI Taxonomy" id="2916410"/>
    <lineage>
        <taxon>Bacteria</taxon>
        <taxon>Pseudomonadati</taxon>
        <taxon>Thermodesulfobacteriota</taxon>
        <taxon>Desulfuromonadia</taxon>
        <taxon>Geobacterales</taxon>
        <taxon>Geobacteraceae</taxon>
        <taxon>Trichlorobacter</taxon>
    </lineage>
</organism>
<dbReference type="EMBL" id="OW150024">
    <property type="protein sequence ID" value="CAH2031274.1"/>
    <property type="molecule type" value="Genomic_DNA"/>
</dbReference>
<dbReference type="PANTHER" id="PTHR21180">
    <property type="entry name" value="ENDONUCLEASE/EXONUCLEASE/PHOSPHATASE FAMILY DOMAIN-CONTAINING PROTEIN 1"/>
    <property type="match status" value="1"/>
</dbReference>
<dbReference type="InterPro" id="IPR051675">
    <property type="entry name" value="Endo/Exo/Phosphatase_dom_1"/>
</dbReference>
<evidence type="ECO:0000313" key="1">
    <source>
        <dbReference type="EMBL" id="CAH2031274.1"/>
    </source>
</evidence>
<gene>
    <name evidence="1" type="ORF">GEAMG1_1444</name>
</gene>
<dbReference type="Gene3D" id="1.10.150.320">
    <property type="entry name" value="Photosystem II 12 kDa extrinsic protein"/>
    <property type="match status" value="1"/>
</dbReference>
<dbReference type="Pfam" id="PF12836">
    <property type="entry name" value="HHH_3"/>
    <property type="match status" value="1"/>
</dbReference>
<name>A0ABN8HEN8_9BACT</name>
<dbReference type="PANTHER" id="PTHR21180:SF32">
    <property type="entry name" value="ENDONUCLEASE_EXONUCLEASE_PHOSPHATASE FAMILY DOMAIN-CONTAINING PROTEIN 1"/>
    <property type="match status" value="1"/>
</dbReference>
<dbReference type="Proteomes" id="UP001295463">
    <property type="component" value="Chromosome"/>
</dbReference>
<dbReference type="RefSeq" id="WP_305732108.1">
    <property type="nucleotide sequence ID" value="NZ_OW150024.1"/>
</dbReference>
<accession>A0ABN8HEN8</accession>
<protein>
    <submittedName>
        <fullName evidence="1">Competence protein ComEA</fullName>
    </submittedName>
</protein>
<dbReference type="InterPro" id="IPR010994">
    <property type="entry name" value="RuvA_2-like"/>
</dbReference>
<evidence type="ECO:0000313" key="2">
    <source>
        <dbReference type="Proteomes" id="UP001295463"/>
    </source>
</evidence>
<sequence length="190" mass="20394">MSRQRIAMLVVIAAATGYLLLTGRHCGISSAVAARAVSVEPATWVGISGDVRFPGLFPIGANNMTTTAILLTEPYCSLSLNLSMPNSPLGGRVRVVCPQPPGDAVIEYLPLAVNEQLLLNIPLDLNRVTAAHLEKIPGIGPVMAERIIQSRQKNGGFSSVSELNMVEGIGDATVRRLSRYLQVVDTKRKY</sequence>